<comment type="caution">
    <text evidence="3">The sequence shown here is derived from an EMBL/GenBank/DDBJ whole genome shotgun (WGS) entry which is preliminary data.</text>
</comment>
<evidence type="ECO:0000256" key="1">
    <source>
        <dbReference type="SAM" id="MobiDB-lite"/>
    </source>
</evidence>
<dbReference type="InterPro" id="IPR036365">
    <property type="entry name" value="PGBD-like_sf"/>
</dbReference>
<feature type="domain" description="Peptidoglycan binding-like" evidence="2">
    <location>
        <begin position="278"/>
        <end position="332"/>
    </location>
</feature>
<dbReference type="SUPFAM" id="SSF47090">
    <property type="entry name" value="PGBD-like"/>
    <property type="match status" value="3"/>
</dbReference>
<evidence type="ECO:0000313" key="4">
    <source>
        <dbReference type="Proteomes" id="UP000631421"/>
    </source>
</evidence>
<proteinExistence type="predicted"/>
<feature type="compositionally biased region" description="Low complexity" evidence="1">
    <location>
        <begin position="169"/>
        <end position="182"/>
    </location>
</feature>
<evidence type="ECO:0000313" key="3">
    <source>
        <dbReference type="EMBL" id="MBD2152269.1"/>
    </source>
</evidence>
<feature type="compositionally biased region" description="Pro residues" evidence="1">
    <location>
        <begin position="345"/>
        <end position="355"/>
    </location>
</feature>
<dbReference type="Gene3D" id="1.10.101.10">
    <property type="entry name" value="PGBD-like superfamily/PGBD"/>
    <property type="match status" value="3"/>
</dbReference>
<reference evidence="3 4" key="1">
    <citation type="journal article" date="2015" name="ISME J.">
        <title>Draft Genome Sequence of Streptomyces incarnatus NRRL8089, which Produces the Nucleoside Antibiotic Sinefungin.</title>
        <authorList>
            <person name="Oshima K."/>
            <person name="Hattori M."/>
            <person name="Shimizu H."/>
            <person name="Fukuda K."/>
            <person name="Nemoto M."/>
            <person name="Inagaki K."/>
            <person name="Tamura T."/>
        </authorList>
    </citation>
    <scope>NUCLEOTIDE SEQUENCE [LARGE SCALE GENOMIC DNA]</scope>
    <source>
        <strain evidence="3 4">FACHB-1277</strain>
    </source>
</reference>
<feature type="domain" description="Peptidoglycan binding-like" evidence="2">
    <location>
        <begin position="109"/>
        <end position="161"/>
    </location>
</feature>
<feature type="region of interest" description="Disordered" evidence="1">
    <location>
        <begin position="169"/>
        <end position="188"/>
    </location>
</feature>
<feature type="domain" description="Peptidoglycan binding-like" evidence="2">
    <location>
        <begin position="202"/>
        <end position="257"/>
    </location>
</feature>
<feature type="compositionally biased region" description="Pro residues" evidence="1">
    <location>
        <begin position="362"/>
        <end position="371"/>
    </location>
</feature>
<organism evidence="3 4">
    <name type="scientific">Pseudanabaena cinerea FACHB-1277</name>
    <dbReference type="NCBI Taxonomy" id="2949581"/>
    <lineage>
        <taxon>Bacteria</taxon>
        <taxon>Bacillati</taxon>
        <taxon>Cyanobacteriota</taxon>
        <taxon>Cyanophyceae</taxon>
        <taxon>Pseudanabaenales</taxon>
        <taxon>Pseudanabaenaceae</taxon>
        <taxon>Pseudanabaena</taxon>
        <taxon>Pseudanabaena cinerea</taxon>
    </lineage>
</organism>
<sequence>MSNSSGKTGKTMELASYIYAAWAYEVAHQDSNTVDFDASLAMSKDLEPLDLQLSKLAQTWRTRMLAPLAIANTILLSTAIPAIAANAPEAAVNMAPWCSSLYLCDTGYVLEVQKLLVSRGYSITIDGVYGRETKQAVIDFQKTQTNLNADGIPGAQTIALLRSAVSSSPSPNAPINPSIRPNPQSPPPITVRPNDPAKAAMGSEVGNLQILLKRRGFYEGEVDGVIGRSTTIAVAKAQQAYGLAADGFAGPLTMQALLAGGTNVALAQPAFSQLPQPETIKDIQKSLKERGFYDGVVDGIYGLRTKNSILKAQLAYGQVATGEFTPALLNALQSQGWRSPTATSSPPPTSTPAQPPQTNNPANPPPIPPPQANASTNVPSVNPTANKSSINPNINVNFNISPRLTPNITLPSMDGSNANGLAPVSGQNAPISPI</sequence>
<protein>
    <submittedName>
        <fullName evidence="3">Peptidoglycan-binding protein</fullName>
    </submittedName>
</protein>
<gene>
    <name evidence="3" type="ORF">H6F44_19420</name>
</gene>
<evidence type="ECO:0000259" key="2">
    <source>
        <dbReference type="Pfam" id="PF01471"/>
    </source>
</evidence>
<dbReference type="AlphaFoldDB" id="A0A926Z9X0"/>
<dbReference type="Pfam" id="PF01471">
    <property type="entry name" value="PG_binding_1"/>
    <property type="match status" value="3"/>
</dbReference>
<dbReference type="Proteomes" id="UP000631421">
    <property type="component" value="Unassembled WGS sequence"/>
</dbReference>
<feature type="region of interest" description="Disordered" evidence="1">
    <location>
        <begin position="335"/>
        <end position="394"/>
    </location>
</feature>
<feature type="compositionally biased region" description="Polar residues" evidence="1">
    <location>
        <begin position="377"/>
        <end position="394"/>
    </location>
</feature>
<accession>A0A926Z9X0</accession>
<dbReference type="InterPro" id="IPR002477">
    <property type="entry name" value="Peptidoglycan-bd-like"/>
</dbReference>
<name>A0A926Z9X0_9CYAN</name>
<dbReference type="InterPro" id="IPR036366">
    <property type="entry name" value="PGBDSf"/>
</dbReference>
<keyword evidence="4" id="KW-1185">Reference proteome</keyword>
<dbReference type="EMBL" id="JACJPY010000093">
    <property type="protein sequence ID" value="MBD2152269.1"/>
    <property type="molecule type" value="Genomic_DNA"/>
</dbReference>